<dbReference type="InterPro" id="IPR001478">
    <property type="entry name" value="PDZ"/>
</dbReference>
<reference evidence="4 5" key="1">
    <citation type="journal article" date="2015" name="Plant Cell">
        <title>Oil accumulation by the oleaginous diatom Fistulifera solaris as revealed by the genome and transcriptome.</title>
        <authorList>
            <person name="Tanaka T."/>
            <person name="Maeda Y."/>
            <person name="Veluchamy A."/>
            <person name="Tanaka M."/>
            <person name="Abida H."/>
            <person name="Marechal E."/>
            <person name="Bowler C."/>
            <person name="Muto M."/>
            <person name="Sunaga Y."/>
            <person name="Tanaka M."/>
            <person name="Yoshino T."/>
            <person name="Taniguchi T."/>
            <person name="Fukuda Y."/>
            <person name="Nemoto M."/>
            <person name="Matsumoto M."/>
            <person name="Wong P.S."/>
            <person name="Aburatani S."/>
            <person name="Fujibuchi W."/>
        </authorList>
    </citation>
    <scope>NUCLEOTIDE SEQUENCE [LARGE SCALE GENOMIC DNA]</scope>
    <source>
        <strain evidence="4 5">JPCC DA0580</strain>
    </source>
</reference>
<dbReference type="Pfam" id="PF25036">
    <property type="entry name" value="VPS13_VAB"/>
    <property type="match status" value="1"/>
</dbReference>
<dbReference type="GO" id="GO:0006623">
    <property type="term" value="P:protein targeting to vacuole"/>
    <property type="evidence" value="ECO:0007669"/>
    <property type="project" value="TreeGrafter"/>
</dbReference>
<dbReference type="Proteomes" id="UP000198406">
    <property type="component" value="Unassembled WGS sequence"/>
</dbReference>
<dbReference type="InterPro" id="IPR009543">
    <property type="entry name" value="VPS13_VAB"/>
</dbReference>
<gene>
    <name evidence="4" type="ORF">FisN_17Lh220</name>
</gene>
<evidence type="ECO:0000256" key="2">
    <source>
        <dbReference type="SAM" id="MobiDB-lite"/>
    </source>
</evidence>
<evidence type="ECO:0000313" key="5">
    <source>
        <dbReference type="Proteomes" id="UP000198406"/>
    </source>
</evidence>
<evidence type="ECO:0000313" key="4">
    <source>
        <dbReference type="EMBL" id="GAX25821.1"/>
    </source>
</evidence>
<feature type="compositionally biased region" description="Basic and acidic residues" evidence="2">
    <location>
        <begin position="412"/>
        <end position="427"/>
    </location>
</feature>
<proteinExistence type="inferred from homology"/>
<dbReference type="InterPro" id="IPR026847">
    <property type="entry name" value="VPS13"/>
</dbReference>
<sequence>MSPFRCVLGLRPFPIVTTCHEKQAPELDRTQLSENSFPCHDFALEVLSLANAAHVYSIILGCVDIQYNPSMVIAVQRFLGRFLKRFKEKIFEKGYIDVGKERLTVITQQGGDAAKTSRGTFECHRLSVCLNKEHQKRRLVRSTLSSCYLDVMNDKEGSLIQGQVKDLQSFVLDACLIGALERKFINTCHNDRNFLNVFYRTYKLGSAVGDNITAPDWLQPHLASNAGRIDDFIDISMSSLDVRVVRNHIEELVDYLSNGMPGKGMGATSRAAKGFVKKRIEKRSYFHLDMESPTFLLPSNELTAEGIELKLGDVLLESWISDDGQEDGKRLLKTSIQGLECTTMVASGTILKKVDLAIVAERSFLSLSLNAEISDVGLLLSYHDYIVLLNVFNYNLMRSVENQDWDNLETQWEKEQAQNSDSGKEESDLPSPVSYASSARHVQFGGPKRVKSTSLNFHFSFGRLLITLSRATATHQPHLDFFFLQGRGLQLTASKSSDGEMSCNLSLDQIYLFDLGERRIEVSDRRPRKASVLIENYSPPEKRKDVDNPSTHFSLKIDKTLSGETKVALVLSDLSLVVLQSFMQDTARFVMCLWPLPDGCKLNRREQNARSKDYKNRSPSGLMQVRFVLHYPRFIFVADESDPRSKALVLRGLAIANGAFRTNVHDGDDASGTSGRTTKINADLQNISSYIHADVSDILTPKIHHLRIIEDTCSTDTDIESPVYTTESFYIPLLLPLTIGMEFEQFQSPRYGVKRAVSVNVEPLSIVIGSDDLSLVRSVVHKWSRSSNIEKRTEELVDIFDVVFETERLGLGLRNEGGLVFVDSVKPATECKGIRVGDVIQGINGKPTDYYNDGDFLGFVNQISILERPITLSLVRRKAVVEEVVSVPETIVNRSLTFDVNFSSAALSLVERDFPLLKAEVSSSRLACKVDENEAKCVRLSVSASIGVDYYNFRIWCWEPLFEQGRMLFSADFQDDRENTRQLTLEFSDSDDGLAINITSAAAEAISKFLSWSTYALNFTQSFESEEDKDEALNTENEGDQMRNVRSAATAALVYARKQKHGSTRPFIFRNRTGLSAALVRQRQYVKTESHSPAEAPFLSVGEFSGLESYDPSVIHVVGNGQDILFRIETNDIQDEDYSPVAKVPIELVSLQTVAGIVVEPLPGQEIEGPVEMLLPIRFHKASDQNFSSSQCLTEGNEMLSWCVELVEEKTIITLGSSIRIFSLLREPVEVALSFSIADRPHTDEVDMNAVGMVYPKSYFYLPVWLDMTNGVWVCGIRTSEEYSFTTLVRSSAEEGLDFSPHSKKTIECLHKGSVAPSSWVSVATVKRDGILTLTLDSSISLRNLLPVCIEWEVSDPESAAFDGSILRALERREELVPLESGEKVEIFARSTEGITARFRPSGFAHWSDHISISFDENETLASLQHPTIEVTSDNSERQSVRYVHLKDSFGVPHYLSVRVMKKECGLEIALFAELWLTNCTSLDIAFGHPWEATSSSDNESRQDFVEDELSAAEAALREISSLFDGGVETKRIRNSCSLYADITRLAGQTVPFIVEEFFEYVDLMNEGETRWWATENPNNKVLDPRAIDPCIDTAKWFWKDKDWQIDYAGSLSDDGFESCANLNDFVGTRTFNVTHRFRRRRWFRKRSGFRNTEMHVPGVHGYYQPRRIVPNSITKEGKSSFTHAKIGIQVNGGRWALTSDIPNISGRIFGAIRARGSRWPEQTPEETRVQPVSNSTSVFELCYAIYPLEGPWGELSRSLTITSRFLLVNQSKCFSFEVKQMGSSDTSSVEIPPGDALPFHWADSRRPELLSVRPLDLIGSGHRYEWSGGFDPLTIGALPIRIQQKKAFYLSDSNPFKVVTSVKMDSEIRRGTGGTGINISFEEEENSGDGALFRIENCSTFPVWIAQDGVLANPSGDTGDLSSLEGTMVGPSTNSCFALDVPFRQGKYTGRKAATIAELLRVRLGLSPLNTRAGIETTKVLCLSSIDLERVRILGVVTTDGPTTVLNLSMIEKDSDIFLVNPFIDNSLFDTLPKDNNMSAISQLIAHAASETVITRRKEKLPSEMEVINKKLHRKINASTPNPKRNAEQNGDLQISVRVSLRGVVVSLVDSAPSEIAVLTLKNLNGIASWNQYRTTNAAVIITITDLQMDNMISNAPFPVAVSPIREDFSQGGTFLTEPRSADCDKQTPPVLVIGLSFAPKHKTGTVCLRSVTIAPRDLGVRVDLAFLIRLQKFALELESYFQRQSEILDNKWPIPDISNKVRRLEARAQLGIGLRKFFFSGFTILPHNIKLSVAPARALTGAQAALEGKQNSEIHQAIRKGDVRLDRSSTAVLGVRVGRTNRTAVAVLRGVFKSIVVDALLRLDGATVNFGGVSLRNHIATGSQLSSQLGAHYLNSLRQNVPALLGSLAALGNPIGLARGLGDGVKDLILEPVKGFQRSVQEMDASHLVDGVARGTLSLARHTVGGFADSAAMLTETFSKNMAVLTLDRRYAQKRDRGEILRDHDDINVALGLGSGVQKLITGFLEGVTGVVKAPIRGAEKKGLEGFAKGIGKGLLGLLVKPIIGISDGIADVMLGVKGSVEGVTGVQSQLTPLRPRRALYGRERSLRSYNMADAAASSLLMRTRLAGEEYFDHLDMGDRLLLVSVKRLLVIGSRGQELLLIRLKHIESLEVRNTRQGEDEVVWSVLILLSTRRSNGSDVETIACKNKEDAKDLCSFLERALKRLRPIL</sequence>
<evidence type="ECO:0000259" key="3">
    <source>
        <dbReference type="PROSITE" id="PS50106"/>
    </source>
</evidence>
<dbReference type="SUPFAM" id="SSF50156">
    <property type="entry name" value="PDZ domain-like"/>
    <property type="match status" value="1"/>
</dbReference>
<dbReference type="InParanoid" id="A0A1Z5KIF3"/>
<organism evidence="4 5">
    <name type="scientific">Fistulifera solaris</name>
    <name type="common">Oleaginous diatom</name>
    <dbReference type="NCBI Taxonomy" id="1519565"/>
    <lineage>
        <taxon>Eukaryota</taxon>
        <taxon>Sar</taxon>
        <taxon>Stramenopiles</taxon>
        <taxon>Ochrophyta</taxon>
        <taxon>Bacillariophyta</taxon>
        <taxon>Bacillariophyceae</taxon>
        <taxon>Bacillariophycidae</taxon>
        <taxon>Naviculales</taxon>
        <taxon>Naviculaceae</taxon>
        <taxon>Fistulifera</taxon>
    </lineage>
</organism>
<comment type="caution">
    <text evidence="4">The sequence shown here is derived from an EMBL/GenBank/DDBJ whole genome shotgun (WGS) entry which is preliminary data.</text>
</comment>
<dbReference type="InterPro" id="IPR036034">
    <property type="entry name" value="PDZ_sf"/>
</dbReference>
<dbReference type="PROSITE" id="PS50106">
    <property type="entry name" value="PDZ"/>
    <property type="match status" value="1"/>
</dbReference>
<dbReference type="PANTHER" id="PTHR16166">
    <property type="entry name" value="VACUOLAR PROTEIN SORTING-ASSOCIATED PROTEIN VPS13"/>
    <property type="match status" value="1"/>
</dbReference>
<protein>
    <recommendedName>
        <fullName evidence="3">PDZ domain-containing protein</fullName>
    </recommendedName>
</protein>
<dbReference type="GO" id="GO:0045053">
    <property type="term" value="P:protein retention in Golgi apparatus"/>
    <property type="evidence" value="ECO:0007669"/>
    <property type="project" value="TreeGrafter"/>
</dbReference>
<name>A0A1Z5KIF3_FISSO</name>
<dbReference type="PANTHER" id="PTHR16166:SF93">
    <property type="entry name" value="INTERMEMBRANE LIPID TRANSFER PROTEIN VPS13"/>
    <property type="match status" value="1"/>
</dbReference>
<evidence type="ECO:0000256" key="1">
    <source>
        <dbReference type="ARBA" id="ARBA00006545"/>
    </source>
</evidence>
<dbReference type="EMBL" id="BDSP01000233">
    <property type="protein sequence ID" value="GAX25821.1"/>
    <property type="molecule type" value="Genomic_DNA"/>
</dbReference>
<feature type="region of interest" description="Disordered" evidence="2">
    <location>
        <begin position="412"/>
        <end position="433"/>
    </location>
</feature>
<feature type="domain" description="PDZ" evidence="3">
    <location>
        <begin position="801"/>
        <end position="878"/>
    </location>
</feature>
<dbReference type="SMART" id="SM00228">
    <property type="entry name" value="PDZ"/>
    <property type="match status" value="1"/>
</dbReference>
<keyword evidence="5" id="KW-1185">Reference proteome</keyword>
<comment type="similarity">
    <text evidence="1">Belongs to the VPS13 family.</text>
</comment>
<dbReference type="OrthoDB" id="39482at2759"/>
<accession>A0A1Z5KIF3</accession>